<accession>A0ABX3DU83</accession>
<dbReference type="EMBL" id="LOBU02000012">
    <property type="protein sequence ID" value="OKA08455.1"/>
    <property type="molecule type" value="Genomic_DNA"/>
</dbReference>
<keyword evidence="3" id="KW-0804">Transcription</keyword>
<name>A0ABX3DU83_9PSEU</name>
<dbReference type="PANTHER" id="PTHR43214">
    <property type="entry name" value="TWO-COMPONENT RESPONSE REGULATOR"/>
    <property type="match status" value="1"/>
</dbReference>
<evidence type="ECO:0000256" key="1">
    <source>
        <dbReference type="ARBA" id="ARBA00023015"/>
    </source>
</evidence>
<dbReference type="InterPro" id="IPR036388">
    <property type="entry name" value="WH-like_DNA-bd_sf"/>
</dbReference>
<evidence type="ECO:0000313" key="5">
    <source>
        <dbReference type="EMBL" id="OKA08455.1"/>
    </source>
</evidence>
<protein>
    <recommendedName>
        <fullName evidence="4">HTH luxR-type domain-containing protein</fullName>
    </recommendedName>
</protein>
<comment type="caution">
    <text evidence="5">The sequence shown here is derived from an EMBL/GenBank/DDBJ whole genome shotgun (WGS) entry which is preliminary data.</text>
</comment>
<sequence>MHYGLDRADLSLPGGRAPDVAAKLSAATREVLVVMAASSTTGPLPVFRDADRDNLRRGVRYRVLAPVEARIIRGVAERLDTFASHGAEIRTVAAVPMTAIVVDDTLALLPGEECGELAVFRLPSVVKAVAELFERLWLAGTPPTGSGPTARELDLLALLVDGYTDESAAARLGISVRTVRRMVSDLMHRLGARSRFQAGAKTADRGWLAELAG</sequence>
<dbReference type="InterPro" id="IPR039420">
    <property type="entry name" value="WalR-like"/>
</dbReference>
<evidence type="ECO:0000313" key="6">
    <source>
        <dbReference type="Proteomes" id="UP000186883"/>
    </source>
</evidence>
<keyword evidence="6" id="KW-1185">Reference proteome</keyword>
<dbReference type="InterPro" id="IPR016032">
    <property type="entry name" value="Sig_transdc_resp-reg_C-effctor"/>
</dbReference>
<proteinExistence type="predicted"/>
<organism evidence="5 6">
    <name type="scientific">Amycolatopsis regifaucium</name>
    <dbReference type="NCBI Taxonomy" id="546365"/>
    <lineage>
        <taxon>Bacteria</taxon>
        <taxon>Bacillati</taxon>
        <taxon>Actinomycetota</taxon>
        <taxon>Actinomycetes</taxon>
        <taxon>Pseudonocardiales</taxon>
        <taxon>Pseudonocardiaceae</taxon>
        <taxon>Amycolatopsis</taxon>
    </lineage>
</organism>
<dbReference type="PROSITE" id="PS50043">
    <property type="entry name" value="HTH_LUXR_2"/>
    <property type="match status" value="1"/>
</dbReference>
<dbReference type="PANTHER" id="PTHR43214:SF24">
    <property type="entry name" value="TRANSCRIPTIONAL REGULATORY PROTEIN NARL-RELATED"/>
    <property type="match status" value="1"/>
</dbReference>
<keyword evidence="2" id="KW-0238">DNA-binding</keyword>
<reference evidence="5" key="1">
    <citation type="submission" date="2016-11" db="EMBL/GenBank/DDBJ databases">
        <title>Genome sequencing of Amycolatopsis regifaucium.</title>
        <authorList>
            <person name="Mayilraj S."/>
            <person name="Kaur N."/>
        </authorList>
    </citation>
    <scope>NUCLEOTIDE SEQUENCE [LARGE SCALE GENOMIC DNA]</scope>
    <source>
        <strain evidence="5">GY080</strain>
    </source>
</reference>
<dbReference type="Proteomes" id="UP000186883">
    <property type="component" value="Unassembled WGS sequence"/>
</dbReference>
<dbReference type="InterPro" id="IPR000792">
    <property type="entry name" value="Tscrpt_reg_LuxR_C"/>
</dbReference>
<dbReference type="Gene3D" id="1.10.10.10">
    <property type="entry name" value="Winged helix-like DNA-binding domain superfamily/Winged helix DNA-binding domain"/>
    <property type="match status" value="1"/>
</dbReference>
<keyword evidence="1" id="KW-0805">Transcription regulation</keyword>
<dbReference type="SMART" id="SM00421">
    <property type="entry name" value="HTH_LUXR"/>
    <property type="match status" value="1"/>
</dbReference>
<dbReference type="Pfam" id="PF00196">
    <property type="entry name" value="GerE"/>
    <property type="match status" value="1"/>
</dbReference>
<dbReference type="PRINTS" id="PR00038">
    <property type="entry name" value="HTHLUXR"/>
</dbReference>
<dbReference type="CDD" id="cd06170">
    <property type="entry name" value="LuxR_C_like"/>
    <property type="match status" value="1"/>
</dbReference>
<evidence type="ECO:0000256" key="2">
    <source>
        <dbReference type="ARBA" id="ARBA00023125"/>
    </source>
</evidence>
<feature type="domain" description="HTH luxR-type" evidence="4">
    <location>
        <begin position="142"/>
        <end position="206"/>
    </location>
</feature>
<evidence type="ECO:0000256" key="3">
    <source>
        <dbReference type="ARBA" id="ARBA00023163"/>
    </source>
</evidence>
<evidence type="ECO:0000259" key="4">
    <source>
        <dbReference type="PROSITE" id="PS50043"/>
    </source>
</evidence>
<gene>
    <name evidence="5" type="ORF">ATP06_0211745</name>
</gene>
<dbReference type="SUPFAM" id="SSF46894">
    <property type="entry name" value="C-terminal effector domain of the bipartite response regulators"/>
    <property type="match status" value="1"/>
</dbReference>